<dbReference type="Gene3D" id="3.30.70.270">
    <property type="match status" value="1"/>
</dbReference>
<dbReference type="InterPro" id="IPR001584">
    <property type="entry name" value="Integrase_cat-core"/>
</dbReference>
<evidence type="ECO:0000313" key="4">
    <source>
        <dbReference type="EnsemblMetazoa" id="AALFPA23_024759.P36904"/>
    </source>
</evidence>
<sequence>MRSDAKLLDLGANVRSTSEMLLEHKRDKKRNGAEYRRLKKVSSEESEGVELRALTAAVILTVKNLDEITNAENSSWQCEVQVATAVIWLRKGPAGKQVALAQLVADANKSVKVGRLNVSCWMIDCCPSLVPAEENNRENVRRLNDPRLKTIIIAPPPPSSSSLECAGVNQSIADKSWKCGDCLADWDGTDVTSKSGVSFNESSVSKSSSRASQRLQLSLQHLEDQRRLNKMRAEEELQMKQKEEEARLQMQQREEEARLKRLQMEEAAKLKQLDEEQEYLKQRYTLLMQIADEKDASSKRSGVSGKSRRTGVSVKSKRDQLEKWLKGAVVDEVGQSKPSSSGDQAALPVHTVSESVQPPVGIGESQLPAVSLPNSSSQFSVPSNVNPLCSASGTIGNVPTLAKSYEQLLSGQGVSMVSSVPASAAERFVSLVPQRPVASSDISAILPRLLDIRVGNTNSVAATLPTVTFAARDTVVSSAPCTASQSCVGSSGLMSTVYGGHPYYTAAPMAHLAPTNAVASGDFVRVNSSQSCFGSVPHPGVPHSSAVLHGNAPLGYSSTTPVMNSFGPSSAGAGLPNATQSSPAVGPTSAQLAARQVMPRELPKFNGDPQEWPIFYSSFKNTTEVCGYTDAENLARLQRSLGGSALEAVRSRLLLPASVPYVMETLHKLYGRAEILISSLLKKVRNVPAPKAENLSSIVAYGLAIQNLVDHIILADQQAHLANPMLLQELVDKLPTSLKMQWGTYKQGVAYVNLATFNGFMAGLVNLASELTIDVDCAQNQHKQVRAEKPKPREKLFTHANESSDAARKEKDTSTGRSVSKACSYCGKDNHQILNCSSFKSLDIGARWKAMRQKNLCRLCLVPHRKWPCHSKKECGVDGCRFRHHMLLHSNPTSRSQSAETTKPTEAVQHNYHHTKSFSLFRYLPVTIYGDGKQVEIYAFLDDGSSSTLLEEAVAVQLGIDGEPENLWLGWTGKIGRQEKSSKRVNVEISGAGKQNTFQLSNVRTVRELGLPSQTLNYSDLSGSYPHLQGLPVSSYVNAKPRMIIGIEHVHLLTSLKLREGGRSDPVATKTRLGWCVYGRNSGSEGSVEQLNLHVGQEMSNSDLYDSMKKFFAVEEAVVTEHLESDEDQRARSILEATIVRRGSRIESGLLWRKDNIHFPESYKMAMNRLVGLEKRLSRDSELRQRVNEQINSFEQKQYISKASQEEVSSLDPRRVWYLPLGVVINPKKPGKIRMVWDAAAKAYGVCFNDMLLKGPDLLVPLVNVLLRFRQGKVAVCSDIREMFLRILIRDEDRWSQCFLWRSSPEEEVQVYVINVAMFGATSSPCTAQFVKNWNASEYSEQYPRAVEAVTKNHYVDDFLDSVNSVEEAVQLVQQVKDIHAAAGFQFGKILSNEQEVLDRLGETSTAISKPLPVDKDRTYERVLGVTWIPSEDAFTFNSQGLEEVLGADWAIPTKRQVLRIVMKLYDPLGFIAHFVVQGKILMQEIWRTGTNWDEPIAEQPRELWTRWMEQYQQINEVNVPRCFFKDFSPQQVSDIQIHVFTDASVSACACVAYLRITIDGESQCSLIAAKTKVAPLRALSIPRLELQAAMMGSRLLQNICSALTINIHRRFLWSDSATVLAWLRSDSRRYHQFVSFRVGEILSLTSVDEWRYVPSRENVADDATKWNRGPSFDPDCRWYQGPAFLHDPESQWPAEQPGNTGEADAAAEEIRLVAVHRTPEEVVDVQRFSNWTRLLRATAYVHRAVAAWKHLKSGTRSLKILSQSEFAKAEETLWRQAQAQVYPEEIQLLGEGKCVAKGSSIRALSPFLDKTGVIRVGGRIQQAPSIAYEAKHPVVLPRSHRITYLVVLSVHQRFLHANTETVCNELRQRFHIPRMRTVVRSVCRSCQYCKIKKAAPVPPMMGPLPKVRLTPFIRPFTYVGVDYLGHFEVKVGRSIVKRWICLFTCLTVRAVHLELAHSLSTKSCIMAFRRFVNRRGAPLEVFSDNGTNFVGASRQLTEEIQRTKTINEDCAATFTNARTQWHFNVPAAPHMGGPWERMVKSVKVAMAAISDSPHHPSDEVFETIMLEAEGIVNSRPLTYVPLEAADQEALTPNHFLLYSSSGIKQPTVDQSVCLRDSWSVARNIVDEFWRRWVLKYLPMLTRRTKWFENVKPLEPGDLVVIVDEQTRNSWERGRILEVFPDKAGQVRRAVVQTARGVFASEAGSPGCWEKRQEGG</sequence>
<evidence type="ECO:0000313" key="5">
    <source>
        <dbReference type="Proteomes" id="UP000069940"/>
    </source>
</evidence>
<keyword evidence="5" id="KW-1185">Reference proteome</keyword>
<keyword evidence="1" id="KW-0175">Coiled coil</keyword>
<proteinExistence type="predicted"/>
<organism evidence="4 5">
    <name type="scientific">Aedes albopictus</name>
    <name type="common">Asian tiger mosquito</name>
    <name type="synonym">Stegomyia albopicta</name>
    <dbReference type="NCBI Taxonomy" id="7160"/>
    <lineage>
        <taxon>Eukaryota</taxon>
        <taxon>Metazoa</taxon>
        <taxon>Ecdysozoa</taxon>
        <taxon>Arthropoda</taxon>
        <taxon>Hexapoda</taxon>
        <taxon>Insecta</taxon>
        <taxon>Pterygota</taxon>
        <taxon>Neoptera</taxon>
        <taxon>Endopterygota</taxon>
        <taxon>Diptera</taxon>
        <taxon>Nematocera</taxon>
        <taxon>Culicoidea</taxon>
        <taxon>Culicidae</taxon>
        <taxon>Culicinae</taxon>
        <taxon>Aedini</taxon>
        <taxon>Aedes</taxon>
        <taxon>Stegomyia</taxon>
    </lineage>
</organism>
<dbReference type="Pfam" id="PF05380">
    <property type="entry name" value="Peptidase_A17"/>
    <property type="match status" value="1"/>
</dbReference>
<dbReference type="SUPFAM" id="SSF56672">
    <property type="entry name" value="DNA/RNA polymerases"/>
    <property type="match status" value="1"/>
</dbReference>
<feature type="region of interest" description="Disordered" evidence="2">
    <location>
        <begin position="784"/>
        <end position="813"/>
    </location>
</feature>
<dbReference type="InterPro" id="IPR043128">
    <property type="entry name" value="Rev_trsase/Diguanyl_cyclase"/>
</dbReference>
<dbReference type="InterPro" id="IPR040676">
    <property type="entry name" value="DUF5641"/>
</dbReference>
<dbReference type="Pfam" id="PF18701">
    <property type="entry name" value="DUF5641"/>
    <property type="match status" value="1"/>
</dbReference>
<dbReference type="CDD" id="cd22249">
    <property type="entry name" value="UDM1_RNF168_RNF169-like"/>
    <property type="match status" value="1"/>
</dbReference>
<dbReference type="PANTHER" id="PTHR47331">
    <property type="entry name" value="PHD-TYPE DOMAIN-CONTAINING PROTEIN"/>
    <property type="match status" value="1"/>
</dbReference>
<feature type="domain" description="Integrase catalytic" evidence="3">
    <location>
        <begin position="1908"/>
        <end position="2101"/>
    </location>
</feature>
<feature type="coiled-coil region" evidence="1">
    <location>
        <begin position="225"/>
        <end position="265"/>
    </location>
</feature>
<dbReference type="RefSeq" id="XP_062714213.1">
    <property type="nucleotide sequence ID" value="XM_062858229.1"/>
</dbReference>
<accession>A0ABM2A5V5</accession>
<dbReference type="InterPro" id="IPR005312">
    <property type="entry name" value="DUF1759"/>
</dbReference>
<name>A0ABM2A5V5_AEDAL</name>
<feature type="region of interest" description="Disordered" evidence="2">
    <location>
        <begin position="294"/>
        <end position="315"/>
    </location>
</feature>
<dbReference type="InterPro" id="IPR008042">
    <property type="entry name" value="Retrotrans_Pao"/>
</dbReference>
<dbReference type="Gene3D" id="3.30.420.10">
    <property type="entry name" value="Ribonuclease H-like superfamily/Ribonuclease H"/>
    <property type="match status" value="1"/>
</dbReference>
<feature type="compositionally biased region" description="Low complexity" evidence="2">
    <location>
        <begin position="299"/>
        <end position="314"/>
    </location>
</feature>
<dbReference type="InterPro" id="IPR043502">
    <property type="entry name" value="DNA/RNA_pol_sf"/>
</dbReference>
<dbReference type="EnsemblMetazoa" id="AALFPA23_024759.R36904">
    <property type="protein sequence ID" value="AALFPA23_024759.P36904"/>
    <property type="gene ID" value="AALFPA23_024759"/>
</dbReference>
<dbReference type="InterPro" id="IPR041588">
    <property type="entry name" value="Integrase_H2C2"/>
</dbReference>
<dbReference type="SUPFAM" id="SSF53098">
    <property type="entry name" value="Ribonuclease H-like"/>
    <property type="match status" value="1"/>
</dbReference>
<protein>
    <recommendedName>
        <fullName evidence="3">Integrase catalytic domain-containing protein</fullName>
    </recommendedName>
</protein>
<dbReference type="PROSITE" id="PS50994">
    <property type="entry name" value="INTEGRASE"/>
    <property type="match status" value="1"/>
</dbReference>
<reference evidence="5" key="1">
    <citation type="journal article" date="2015" name="Proc. Natl. Acad. Sci. U.S.A.">
        <title>Genome sequence of the Asian Tiger mosquito, Aedes albopictus, reveals insights into its biology, genetics, and evolution.</title>
        <authorList>
            <person name="Chen X.G."/>
            <person name="Jiang X."/>
            <person name="Gu J."/>
            <person name="Xu M."/>
            <person name="Wu Y."/>
            <person name="Deng Y."/>
            <person name="Zhang C."/>
            <person name="Bonizzoni M."/>
            <person name="Dermauw W."/>
            <person name="Vontas J."/>
            <person name="Armbruster P."/>
            <person name="Huang X."/>
            <person name="Yang Y."/>
            <person name="Zhang H."/>
            <person name="He W."/>
            <person name="Peng H."/>
            <person name="Liu Y."/>
            <person name="Wu K."/>
            <person name="Chen J."/>
            <person name="Lirakis M."/>
            <person name="Topalis P."/>
            <person name="Van Leeuwen T."/>
            <person name="Hall A.B."/>
            <person name="Jiang X."/>
            <person name="Thorpe C."/>
            <person name="Mueller R.L."/>
            <person name="Sun C."/>
            <person name="Waterhouse R.M."/>
            <person name="Yan G."/>
            <person name="Tu Z.J."/>
            <person name="Fang X."/>
            <person name="James A.A."/>
        </authorList>
    </citation>
    <scope>NUCLEOTIDE SEQUENCE [LARGE SCALE GENOMIC DNA]</scope>
    <source>
        <strain evidence="5">Foshan</strain>
    </source>
</reference>
<dbReference type="InterPro" id="IPR012337">
    <property type="entry name" value="RNaseH-like_sf"/>
</dbReference>
<evidence type="ECO:0000259" key="3">
    <source>
        <dbReference type="PROSITE" id="PS50994"/>
    </source>
</evidence>
<dbReference type="Pfam" id="PF03564">
    <property type="entry name" value="DUF1759"/>
    <property type="match status" value="1"/>
</dbReference>
<dbReference type="Proteomes" id="UP000069940">
    <property type="component" value="Unassembled WGS sequence"/>
</dbReference>
<dbReference type="PANTHER" id="PTHR47331:SF1">
    <property type="entry name" value="GAG-LIKE PROTEIN"/>
    <property type="match status" value="1"/>
</dbReference>
<evidence type="ECO:0000256" key="2">
    <source>
        <dbReference type="SAM" id="MobiDB-lite"/>
    </source>
</evidence>
<reference evidence="4" key="2">
    <citation type="submission" date="2025-05" db="UniProtKB">
        <authorList>
            <consortium name="EnsemblMetazoa"/>
        </authorList>
    </citation>
    <scope>IDENTIFICATION</scope>
    <source>
        <strain evidence="4">Foshan</strain>
    </source>
</reference>
<evidence type="ECO:0000256" key="1">
    <source>
        <dbReference type="SAM" id="Coils"/>
    </source>
</evidence>
<dbReference type="Gene3D" id="1.10.340.70">
    <property type="match status" value="1"/>
</dbReference>
<dbReference type="Gene3D" id="3.10.10.10">
    <property type="entry name" value="HIV Type 1 Reverse Transcriptase, subunit A, domain 1"/>
    <property type="match status" value="1"/>
</dbReference>
<dbReference type="Pfam" id="PF17921">
    <property type="entry name" value="Integrase_H2C2"/>
    <property type="match status" value="1"/>
</dbReference>
<dbReference type="GeneID" id="134290987"/>
<feature type="compositionally biased region" description="Basic and acidic residues" evidence="2">
    <location>
        <begin position="785"/>
        <end position="797"/>
    </location>
</feature>
<dbReference type="InterPro" id="IPR036397">
    <property type="entry name" value="RNaseH_sf"/>
</dbReference>